<dbReference type="Proteomes" id="UP000765509">
    <property type="component" value="Unassembled WGS sequence"/>
</dbReference>
<accession>A0A9Q3K4U4</accession>
<dbReference type="EMBL" id="AVOT02095219">
    <property type="protein sequence ID" value="MBW0574928.1"/>
    <property type="molecule type" value="Genomic_DNA"/>
</dbReference>
<reference evidence="1" key="1">
    <citation type="submission" date="2021-03" db="EMBL/GenBank/DDBJ databases">
        <title>Draft genome sequence of rust myrtle Austropuccinia psidii MF-1, a brazilian biotype.</title>
        <authorList>
            <person name="Quecine M.C."/>
            <person name="Pachon D.M.R."/>
            <person name="Bonatelli M.L."/>
            <person name="Correr F.H."/>
            <person name="Franceschini L.M."/>
            <person name="Leite T.F."/>
            <person name="Margarido G.R.A."/>
            <person name="Almeida C.A."/>
            <person name="Ferrarezi J.A."/>
            <person name="Labate C.A."/>
        </authorList>
    </citation>
    <scope>NUCLEOTIDE SEQUENCE</scope>
    <source>
        <strain evidence="1">MF-1</strain>
    </source>
</reference>
<organism evidence="1 2">
    <name type="scientific">Austropuccinia psidii MF-1</name>
    <dbReference type="NCBI Taxonomy" id="1389203"/>
    <lineage>
        <taxon>Eukaryota</taxon>
        <taxon>Fungi</taxon>
        <taxon>Dikarya</taxon>
        <taxon>Basidiomycota</taxon>
        <taxon>Pucciniomycotina</taxon>
        <taxon>Pucciniomycetes</taxon>
        <taxon>Pucciniales</taxon>
        <taxon>Sphaerophragmiaceae</taxon>
        <taxon>Austropuccinia</taxon>
    </lineage>
</organism>
<dbReference type="AlphaFoldDB" id="A0A9Q3K4U4"/>
<keyword evidence="2" id="KW-1185">Reference proteome</keyword>
<name>A0A9Q3K4U4_9BASI</name>
<comment type="caution">
    <text evidence="1">The sequence shown here is derived from an EMBL/GenBank/DDBJ whole genome shotgun (WGS) entry which is preliminary data.</text>
</comment>
<evidence type="ECO:0000313" key="2">
    <source>
        <dbReference type="Proteomes" id="UP000765509"/>
    </source>
</evidence>
<protein>
    <submittedName>
        <fullName evidence="1">Uncharacterized protein</fullName>
    </submittedName>
</protein>
<sequence>MSSKLTELTKSSPSALPPSVICGSGVFSPLSSPSMASSGHFDPFQTYDGYREDSYPFGAEFITQDLPCNFGEAKILMVLDPINGSRPYLVSFGSGPILGPLVPLGPQQNWAQGASNSPHGPWRTACGL</sequence>
<gene>
    <name evidence="1" type="ORF">O181_114643</name>
</gene>
<evidence type="ECO:0000313" key="1">
    <source>
        <dbReference type="EMBL" id="MBW0574928.1"/>
    </source>
</evidence>
<proteinExistence type="predicted"/>